<gene>
    <name evidence="1" type="ORF">A2442_00120</name>
</gene>
<dbReference type="Gene3D" id="2.30.110.10">
    <property type="entry name" value="Electron Transport, Fmn-binding Protein, Chain A"/>
    <property type="match status" value="1"/>
</dbReference>
<organism evidence="1 2">
    <name type="scientific">Candidatus Campbellbacteria bacterium RIFOXYC2_FULL_35_25</name>
    <dbReference type="NCBI Taxonomy" id="1797582"/>
    <lineage>
        <taxon>Bacteria</taxon>
        <taxon>Candidatus Campbelliibacteriota</taxon>
    </lineage>
</organism>
<reference evidence="1 2" key="1">
    <citation type="journal article" date="2016" name="Nat. Commun.">
        <title>Thousands of microbial genomes shed light on interconnected biogeochemical processes in an aquifer system.</title>
        <authorList>
            <person name="Anantharaman K."/>
            <person name="Brown C.T."/>
            <person name="Hug L.A."/>
            <person name="Sharon I."/>
            <person name="Castelle C.J."/>
            <person name="Probst A.J."/>
            <person name="Thomas B.C."/>
            <person name="Singh A."/>
            <person name="Wilkins M.J."/>
            <person name="Karaoz U."/>
            <person name="Brodie E.L."/>
            <person name="Williams K.H."/>
            <person name="Hubbard S.S."/>
            <person name="Banfield J.F."/>
        </authorList>
    </citation>
    <scope>NUCLEOTIDE SEQUENCE [LARGE SCALE GENOMIC DNA]</scope>
</reference>
<dbReference type="InterPro" id="IPR012349">
    <property type="entry name" value="Split_barrel_FMN-bd"/>
</dbReference>
<dbReference type="STRING" id="1797582.A2442_00120"/>
<comment type="caution">
    <text evidence="1">The sequence shown here is derived from an EMBL/GenBank/DDBJ whole genome shotgun (WGS) entry which is preliminary data.</text>
</comment>
<dbReference type="EMBL" id="MFAE01000011">
    <property type="protein sequence ID" value="OGD66959.1"/>
    <property type="molecule type" value="Genomic_DNA"/>
</dbReference>
<evidence type="ECO:0000313" key="2">
    <source>
        <dbReference type="Proteomes" id="UP000179003"/>
    </source>
</evidence>
<name>A0A1F5EHQ3_9BACT</name>
<protein>
    <submittedName>
        <fullName evidence="1">Uncharacterized protein</fullName>
    </submittedName>
</protein>
<dbReference type="Proteomes" id="UP000179003">
    <property type="component" value="Unassembled WGS sequence"/>
</dbReference>
<dbReference type="SUPFAM" id="SSF50475">
    <property type="entry name" value="FMN-binding split barrel"/>
    <property type="match status" value="1"/>
</dbReference>
<dbReference type="AlphaFoldDB" id="A0A1F5EHQ3"/>
<sequence>MVDIKQRILEVLKSGHLMSLGTIDDGGVWVADVIYIFDDDLNIFWMSAPDCRHSKAIEKNNLVSGSITISNKSKEDNFGIQFSGKAERLEGMRFDLVIKHLSKRGYKIPPKPMDILDGDFWYKLKLDFIDLIDEKNFGFDKKKIDLKK</sequence>
<accession>A0A1F5EHQ3</accession>
<evidence type="ECO:0000313" key="1">
    <source>
        <dbReference type="EMBL" id="OGD66959.1"/>
    </source>
</evidence>
<proteinExistence type="predicted"/>